<keyword evidence="7" id="KW-0496">Mitochondrion</keyword>
<dbReference type="PANTHER" id="PTHR13141">
    <property type="entry name" value="TRANSMEMBRANE PROTEIN 242"/>
    <property type="match status" value="1"/>
</dbReference>
<proteinExistence type="inferred from homology"/>
<evidence type="ECO:0000256" key="8">
    <source>
        <dbReference type="ARBA" id="ARBA00023136"/>
    </source>
</evidence>
<dbReference type="Proteomes" id="UP000625711">
    <property type="component" value="Unassembled WGS sequence"/>
</dbReference>
<evidence type="ECO:0000256" key="2">
    <source>
        <dbReference type="ARBA" id="ARBA00007570"/>
    </source>
</evidence>
<protein>
    <recommendedName>
        <fullName evidence="3">Transmembrane protein 242</fullName>
    </recommendedName>
</protein>
<keyword evidence="8 10" id="KW-0472">Membrane</keyword>
<dbReference type="Pfam" id="PF07096">
    <property type="entry name" value="DUF1358"/>
    <property type="match status" value="1"/>
</dbReference>
<dbReference type="InterPro" id="IPR009792">
    <property type="entry name" value="TMEM242"/>
</dbReference>
<comment type="subcellular location">
    <subcellularLocation>
        <location evidence="1">Mitochondrion inner membrane</location>
        <topology evidence="1">Multi-pass membrane protein</topology>
    </subcellularLocation>
</comment>
<evidence type="ECO:0000256" key="7">
    <source>
        <dbReference type="ARBA" id="ARBA00023128"/>
    </source>
</evidence>
<comment type="similarity">
    <text evidence="2">Belongs to the TMEM242 family.</text>
</comment>
<keyword evidence="6 10" id="KW-1133">Transmembrane helix</keyword>
<dbReference type="GO" id="GO:0005743">
    <property type="term" value="C:mitochondrial inner membrane"/>
    <property type="evidence" value="ECO:0007669"/>
    <property type="project" value="UniProtKB-SubCell"/>
</dbReference>
<feature type="transmembrane region" description="Helical" evidence="10">
    <location>
        <begin position="24"/>
        <end position="47"/>
    </location>
</feature>
<keyword evidence="5" id="KW-0999">Mitochondrion inner membrane</keyword>
<evidence type="ECO:0000256" key="5">
    <source>
        <dbReference type="ARBA" id="ARBA00022792"/>
    </source>
</evidence>
<accession>A0A834M7C2</accession>
<dbReference type="AlphaFoldDB" id="A0A834M7C2"/>
<name>A0A834M7C2_RHYFE</name>
<keyword evidence="4 10" id="KW-0812">Transmembrane</keyword>
<dbReference type="PANTHER" id="PTHR13141:SF4">
    <property type="entry name" value="TRANSMEMBRANE PROTEIN 242"/>
    <property type="match status" value="1"/>
</dbReference>
<sequence length="152" mass="16757">MDNKNIIVDTIEKSQYSPEFRLKAGFFLAAVSGISAIVGFGTTIAAARKRDPTHFGKGFIPTKELPETGAGLALRALGWGTLYAITGCGILFYGIWTISGAHNLKEFRQKMGEILPRIPKNNPPQGRTEFSGLNDFLDYIQHQKSSKDKTEH</sequence>
<evidence type="ECO:0000256" key="6">
    <source>
        <dbReference type="ARBA" id="ARBA00022989"/>
    </source>
</evidence>
<evidence type="ECO:0000313" key="12">
    <source>
        <dbReference type="Proteomes" id="UP000625711"/>
    </source>
</evidence>
<evidence type="ECO:0000256" key="10">
    <source>
        <dbReference type="SAM" id="Phobius"/>
    </source>
</evidence>
<evidence type="ECO:0000256" key="4">
    <source>
        <dbReference type="ARBA" id="ARBA00022692"/>
    </source>
</evidence>
<keyword evidence="12" id="KW-1185">Reference proteome</keyword>
<reference evidence="11" key="1">
    <citation type="submission" date="2020-08" db="EMBL/GenBank/DDBJ databases">
        <title>Genome sequencing and assembly of the red palm weevil Rhynchophorus ferrugineus.</title>
        <authorList>
            <person name="Dias G.B."/>
            <person name="Bergman C.M."/>
            <person name="Manee M."/>
        </authorList>
    </citation>
    <scope>NUCLEOTIDE SEQUENCE</scope>
    <source>
        <strain evidence="11">AA-2017</strain>
        <tissue evidence="11">Whole larva</tissue>
    </source>
</reference>
<feature type="transmembrane region" description="Helical" evidence="10">
    <location>
        <begin position="82"/>
        <end position="101"/>
    </location>
</feature>
<dbReference type="OrthoDB" id="2378895at2759"/>
<dbReference type="EMBL" id="JAACXV010014245">
    <property type="protein sequence ID" value="KAF7269205.1"/>
    <property type="molecule type" value="Genomic_DNA"/>
</dbReference>
<gene>
    <name evidence="11" type="ORF">GWI33_017671</name>
</gene>
<evidence type="ECO:0000256" key="3">
    <source>
        <dbReference type="ARBA" id="ARBA00013934"/>
    </source>
</evidence>
<comment type="function">
    <text evidence="9">Scaffold protein that participates in the c-ring assembly of mitochondrial ATP synthase (F(1)F(0) ATP synthase or complex V) by facilitating the membrane insertion and oligomer formation of the subunit c/ATP5MC3. Participates in the incorporation of the c-ring into vestigial complexes. Additionally influences the incorporation of subunits MT-ATP6, MT-ATP8, ATP5MJ, and ATP5MK in the ATP synthase.</text>
</comment>
<evidence type="ECO:0000313" key="11">
    <source>
        <dbReference type="EMBL" id="KAF7269205.1"/>
    </source>
</evidence>
<comment type="caution">
    <text evidence="11">The sequence shown here is derived from an EMBL/GenBank/DDBJ whole genome shotgun (WGS) entry which is preliminary data.</text>
</comment>
<evidence type="ECO:0000256" key="1">
    <source>
        <dbReference type="ARBA" id="ARBA00004448"/>
    </source>
</evidence>
<organism evidence="11 12">
    <name type="scientific">Rhynchophorus ferrugineus</name>
    <name type="common">Red palm weevil</name>
    <name type="synonym">Curculio ferrugineus</name>
    <dbReference type="NCBI Taxonomy" id="354439"/>
    <lineage>
        <taxon>Eukaryota</taxon>
        <taxon>Metazoa</taxon>
        <taxon>Ecdysozoa</taxon>
        <taxon>Arthropoda</taxon>
        <taxon>Hexapoda</taxon>
        <taxon>Insecta</taxon>
        <taxon>Pterygota</taxon>
        <taxon>Neoptera</taxon>
        <taxon>Endopterygota</taxon>
        <taxon>Coleoptera</taxon>
        <taxon>Polyphaga</taxon>
        <taxon>Cucujiformia</taxon>
        <taxon>Curculionidae</taxon>
        <taxon>Dryophthorinae</taxon>
        <taxon>Rhynchophorus</taxon>
    </lineage>
</organism>
<evidence type="ECO:0000256" key="9">
    <source>
        <dbReference type="ARBA" id="ARBA00045905"/>
    </source>
</evidence>